<evidence type="ECO:0000256" key="1">
    <source>
        <dbReference type="SAM" id="Phobius"/>
    </source>
</evidence>
<feature type="transmembrane region" description="Helical" evidence="1">
    <location>
        <begin position="12"/>
        <end position="32"/>
    </location>
</feature>
<protein>
    <submittedName>
        <fullName evidence="2">Uncharacterized protein</fullName>
    </submittedName>
</protein>
<evidence type="ECO:0000313" key="3">
    <source>
        <dbReference type="Proteomes" id="UP000326837"/>
    </source>
</evidence>
<name>A0A5K7XAJ2_9BACT</name>
<keyword evidence="3" id="KW-1185">Reference proteome</keyword>
<keyword evidence="1" id="KW-1133">Transmembrane helix</keyword>
<dbReference type="KEGG" id="lpav:PLANPX_2574"/>
<organism evidence="2 3">
    <name type="scientific">Lacipirellula parvula</name>
    <dbReference type="NCBI Taxonomy" id="2650471"/>
    <lineage>
        <taxon>Bacteria</taxon>
        <taxon>Pseudomonadati</taxon>
        <taxon>Planctomycetota</taxon>
        <taxon>Planctomycetia</taxon>
        <taxon>Pirellulales</taxon>
        <taxon>Lacipirellulaceae</taxon>
        <taxon>Lacipirellula</taxon>
    </lineage>
</organism>
<keyword evidence="1" id="KW-0812">Transmembrane</keyword>
<gene>
    <name evidence="2" type="ORF">PLANPX_2574</name>
</gene>
<proteinExistence type="predicted"/>
<dbReference type="AlphaFoldDB" id="A0A5K7XAJ2"/>
<keyword evidence="1" id="KW-0472">Membrane</keyword>
<dbReference type="Proteomes" id="UP000326837">
    <property type="component" value="Chromosome"/>
</dbReference>
<accession>A0A5K7XAJ2</accession>
<dbReference type="EMBL" id="AP021861">
    <property type="protein sequence ID" value="BBO32962.1"/>
    <property type="molecule type" value="Genomic_DNA"/>
</dbReference>
<reference evidence="3" key="1">
    <citation type="submission" date="2019-10" db="EMBL/GenBank/DDBJ databases">
        <title>Lacipirellula parvula gen. nov., sp. nov., representing a lineage of planctomycetes widespread in freshwater anoxic habitats, and description of the family Lacipirellulaceae.</title>
        <authorList>
            <person name="Dedysh S.N."/>
            <person name="Kulichevskaya I.S."/>
            <person name="Beletsky A.V."/>
            <person name="Rakitin A.L."/>
            <person name="Mardanov A.V."/>
            <person name="Ivanova A.A."/>
            <person name="Saltykova V.X."/>
            <person name="Rijpstra W.I.C."/>
            <person name="Sinninghe Damste J.S."/>
            <person name="Ravin N.V."/>
        </authorList>
    </citation>
    <scope>NUCLEOTIDE SEQUENCE [LARGE SCALE GENOMIC DNA]</scope>
    <source>
        <strain evidence="3">PX69</strain>
    </source>
</reference>
<evidence type="ECO:0000313" key="2">
    <source>
        <dbReference type="EMBL" id="BBO32962.1"/>
    </source>
</evidence>
<sequence>MFSLLPEDVVRSAVQLACYGFAAFTAFAAVMFTPRW</sequence>